<feature type="transmembrane region" description="Helical" evidence="7">
    <location>
        <begin position="358"/>
        <end position="379"/>
    </location>
</feature>
<evidence type="ECO:0000259" key="8">
    <source>
        <dbReference type="Pfam" id="PF06808"/>
    </source>
</evidence>
<dbReference type="InterPro" id="IPR010656">
    <property type="entry name" value="DctM"/>
</dbReference>
<evidence type="ECO:0000256" key="1">
    <source>
        <dbReference type="ARBA" id="ARBA00004429"/>
    </source>
</evidence>
<reference evidence="10" key="1">
    <citation type="journal article" date="2019" name="Int. J. Syst. Evol. Microbiol.">
        <title>The Global Catalogue of Microorganisms (GCM) 10K type strain sequencing project: providing services to taxonomists for standard genome sequencing and annotation.</title>
        <authorList>
            <consortium name="The Broad Institute Genomics Platform"/>
            <consortium name="The Broad Institute Genome Sequencing Center for Infectious Disease"/>
            <person name="Wu L."/>
            <person name="Ma J."/>
        </authorList>
    </citation>
    <scope>NUCLEOTIDE SEQUENCE [LARGE SCALE GENOMIC DNA]</scope>
    <source>
        <strain evidence="10">CGMCC 4.7283</strain>
    </source>
</reference>
<feature type="transmembrane region" description="Helical" evidence="7">
    <location>
        <begin position="244"/>
        <end position="263"/>
    </location>
</feature>
<dbReference type="InterPro" id="IPR004681">
    <property type="entry name" value="TRAP_DctM"/>
</dbReference>
<dbReference type="NCBIfam" id="TIGR00786">
    <property type="entry name" value="dctM"/>
    <property type="match status" value="1"/>
</dbReference>
<dbReference type="Proteomes" id="UP001595973">
    <property type="component" value="Unassembled WGS sequence"/>
</dbReference>
<keyword evidence="7" id="KW-0813">Transport</keyword>
<evidence type="ECO:0000256" key="7">
    <source>
        <dbReference type="RuleBase" id="RU369079"/>
    </source>
</evidence>
<evidence type="ECO:0000313" key="9">
    <source>
        <dbReference type="EMBL" id="MFC4670922.1"/>
    </source>
</evidence>
<keyword evidence="2" id="KW-1003">Cell membrane</keyword>
<gene>
    <name evidence="9" type="ORF">ACFO5X_20405</name>
</gene>
<evidence type="ECO:0000256" key="6">
    <source>
        <dbReference type="ARBA" id="ARBA00023136"/>
    </source>
</evidence>
<keyword evidence="6 7" id="KW-0472">Membrane</keyword>
<sequence>MITANLLLLLVFIFLMAVGTPIAVALGIGGAVGVYLGLDATAMGMIGPNTYAAIAKYPLIAIPLFILTGAVFERSGVAARLVEFAQAMVGPRRGGLALVAILVCMIMGGMSGSGPADAAAVATVMLPSMVKAGYPKPFTASVIAASASTAILIPPSIAMIVYSVIIPGMDLRALFAAGLIPGILLGTAVAVPTLILSRRHDFGALESPERPPFWSSLRRALPGLMAPVIILGGLRSGLFTPTETAVVAVFYGLFVGTVLYRTMGWRDVYNVLAESAKISGVLMLILSLAGLFAWAGSTMGAFDATTRALLSVSDNQWVILVLLMIIMLLAGMVLDGVSIYLIALPLLVPIVQEFGWSYVWFGVVMAINIAMGQFTPPVAVNLMVTAKIANVPLESTFRWVGWLLLAMAVALGLILVFPEIALWLPRLLGYRIT</sequence>
<comment type="subunit">
    <text evidence="7">The complex comprises the extracytoplasmic solute receptor protein and the two transmembrane proteins.</text>
</comment>
<comment type="caution">
    <text evidence="7">Lacks conserved residue(s) required for the propagation of feature annotation.</text>
</comment>
<comment type="function">
    <text evidence="7">Part of the tripartite ATP-independent periplasmic (TRAP) transport system.</text>
</comment>
<feature type="transmembrane region" description="Helical" evidence="7">
    <location>
        <begin position="51"/>
        <end position="72"/>
    </location>
</feature>
<evidence type="ECO:0000256" key="5">
    <source>
        <dbReference type="ARBA" id="ARBA00022989"/>
    </source>
</evidence>
<evidence type="ECO:0000256" key="3">
    <source>
        <dbReference type="ARBA" id="ARBA00022519"/>
    </source>
</evidence>
<dbReference type="EMBL" id="JBHSGI010000031">
    <property type="protein sequence ID" value="MFC4670922.1"/>
    <property type="molecule type" value="Genomic_DNA"/>
</dbReference>
<protein>
    <recommendedName>
        <fullName evidence="7">TRAP transporter large permease protein</fullName>
    </recommendedName>
</protein>
<comment type="caution">
    <text evidence="9">The sequence shown here is derived from an EMBL/GenBank/DDBJ whole genome shotgun (WGS) entry which is preliminary data.</text>
</comment>
<feature type="transmembrane region" description="Helical" evidence="7">
    <location>
        <begin position="275"/>
        <end position="297"/>
    </location>
</feature>
<dbReference type="Pfam" id="PF06808">
    <property type="entry name" value="DctM"/>
    <property type="match status" value="1"/>
</dbReference>
<evidence type="ECO:0000313" key="10">
    <source>
        <dbReference type="Proteomes" id="UP001595973"/>
    </source>
</evidence>
<feature type="transmembrane region" description="Helical" evidence="7">
    <location>
        <begin position="399"/>
        <end position="424"/>
    </location>
</feature>
<keyword evidence="4 7" id="KW-0812">Transmembrane</keyword>
<dbReference type="RefSeq" id="WP_380720550.1">
    <property type="nucleotide sequence ID" value="NZ_JBHSGI010000031.1"/>
</dbReference>
<feature type="domain" description="TRAP C4-dicarboxylate transport system permease DctM subunit" evidence="8">
    <location>
        <begin position="9"/>
        <end position="420"/>
    </location>
</feature>
<keyword evidence="5 7" id="KW-1133">Transmembrane helix</keyword>
<comment type="subcellular location">
    <subcellularLocation>
        <location evidence="1 7">Cell inner membrane</location>
        <topology evidence="1 7">Multi-pass membrane protein</topology>
    </subcellularLocation>
</comment>
<evidence type="ECO:0000256" key="2">
    <source>
        <dbReference type="ARBA" id="ARBA00022475"/>
    </source>
</evidence>
<keyword evidence="3 7" id="KW-0997">Cell inner membrane</keyword>
<feature type="transmembrane region" description="Helical" evidence="7">
    <location>
        <begin position="317"/>
        <end position="346"/>
    </location>
</feature>
<keyword evidence="10" id="KW-1185">Reference proteome</keyword>
<comment type="similarity">
    <text evidence="7">Belongs to the TRAP transporter large permease family.</text>
</comment>
<feature type="transmembrane region" description="Helical" evidence="7">
    <location>
        <begin position="141"/>
        <end position="165"/>
    </location>
</feature>
<dbReference type="PIRSF" id="PIRSF006066">
    <property type="entry name" value="HI0050"/>
    <property type="match status" value="1"/>
</dbReference>
<feature type="transmembrane region" description="Helical" evidence="7">
    <location>
        <begin position="171"/>
        <end position="196"/>
    </location>
</feature>
<evidence type="ECO:0000256" key="4">
    <source>
        <dbReference type="ARBA" id="ARBA00022692"/>
    </source>
</evidence>
<feature type="transmembrane region" description="Helical" evidence="7">
    <location>
        <begin position="93"/>
        <end position="112"/>
    </location>
</feature>
<dbReference type="PANTHER" id="PTHR33362">
    <property type="entry name" value="SIALIC ACID TRAP TRANSPORTER PERMEASE PROTEIN SIAT-RELATED"/>
    <property type="match status" value="1"/>
</dbReference>
<name>A0ABV9KL99_9RHOB</name>
<proteinExistence type="inferred from homology"/>
<accession>A0ABV9KL99</accession>
<organism evidence="9 10">
    <name type="scientific">Seohaeicola nanhaiensis</name>
    <dbReference type="NCBI Taxonomy" id="1387282"/>
    <lineage>
        <taxon>Bacteria</taxon>
        <taxon>Pseudomonadati</taxon>
        <taxon>Pseudomonadota</taxon>
        <taxon>Alphaproteobacteria</taxon>
        <taxon>Rhodobacterales</taxon>
        <taxon>Roseobacteraceae</taxon>
        <taxon>Seohaeicola</taxon>
    </lineage>
</organism>